<dbReference type="SUPFAM" id="SSF52540">
    <property type="entry name" value="P-loop containing nucleoside triphosphate hydrolases"/>
    <property type="match status" value="1"/>
</dbReference>
<dbReference type="Proteomes" id="UP001055439">
    <property type="component" value="Chromosome 3"/>
</dbReference>
<accession>A0A9E7FDB1</accession>
<dbReference type="InterPro" id="IPR027417">
    <property type="entry name" value="P-loop_NTPase"/>
</dbReference>
<keyword evidence="2" id="KW-1185">Reference proteome</keyword>
<dbReference type="PANTHER" id="PTHR10285">
    <property type="entry name" value="URIDINE KINASE"/>
    <property type="match status" value="1"/>
</dbReference>
<sequence length="482" mass="52624">MDAYVGPIHSGLSIIPRVTKAGGGDLDREFGSSASVNIPRSPRCGNMRVLSVISHHPSPMPASASAAAATAGGGGASPCSRSAPSPLLSFPPSCCSAAASSCTRFLHPFVSDFPSSNHGRSNGAAIKGRGLMALRSAFPTSPALISSVSDLFEFICAGPLMKRLGLTAESVAESIDKWLETGVHLCQLFRLNELSLSPPEKIRIYHFYVPVFLWCEDQLTRHRSMFSEGDDIPPLVIGISAPQGSGKTTLVFALDYLFRRSGRNSATLSIDDFYLTAEGQAELRSQNPGNALLEFRGNAGSHDLQFSIDTLTSLSKLTKKGMKMKLPRYDKSAYGGRGDRADPSTWPEVEGPVEVVLFEGWMLGFKPLPNEAVKAVDPQLELVNENLKAYYNAWDKFIEAWIIIKIQDPNCVFQWRLQAEVAMREDGKPGMSDEEVLDFVSRYLPAYKAYLPTLYSEGPKGLDPDRLVVIEIDEERNPLSED</sequence>
<protein>
    <submittedName>
        <fullName evidence="1">D-glycerate 3-kinase</fullName>
    </submittedName>
</protein>
<name>A0A9E7FDB1_9LILI</name>
<dbReference type="FunFam" id="3.40.50.300:FF:001210">
    <property type="entry name" value="D-glycerate 3-kinase, chloroplastic"/>
    <property type="match status" value="1"/>
</dbReference>
<gene>
    <name evidence="1" type="ORF">MUK42_01535</name>
</gene>
<dbReference type="OrthoDB" id="347435at2759"/>
<reference evidence="1" key="1">
    <citation type="submission" date="2022-05" db="EMBL/GenBank/DDBJ databases">
        <title>The Musa troglodytarum L. genome provides insights into the mechanism of non-climacteric behaviour and enrichment of carotenoids.</title>
        <authorList>
            <person name="Wang J."/>
        </authorList>
    </citation>
    <scope>NUCLEOTIDE SEQUENCE</scope>
    <source>
        <tissue evidence="1">Leaf</tissue>
    </source>
</reference>
<dbReference type="Gene3D" id="3.40.50.300">
    <property type="entry name" value="P-loop containing nucleotide triphosphate hydrolases"/>
    <property type="match status" value="1"/>
</dbReference>
<organism evidence="1 2">
    <name type="scientific">Musa troglodytarum</name>
    <name type="common">fe'i banana</name>
    <dbReference type="NCBI Taxonomy" id="320322"/>
    <lineage>
        <taxon>Eukaryota</taxon>
        <taxon>Viridiplantae</taxon>
        <taxon>Streptophyta</taxon>
        <taxon>Embryophyta</taxon>
        <taxon>Tracheophyta</taxon>
        <taxon>Spermatophyta</taxon>
        <taxon>Magnoliopsida</taxon>
        <taxon>Liliopsida</taxon>
        <taxon>Zingiberales</taxon>
        <taxon>Musaceae</taxon>
        <taxon>Musa</taxon>
    </lineage>
</organism>
<dbReference type="EMBL" id="CP097505">
    <property type="protein sequence ID" value="URD92097.1"/>
    <property type="molecule type" value="Genomic_DNA"/>
</dbReference>
<proteinExistence type="predicted"/>
<dbReference type="AlphaFoldDB" id="A0A9E7FDB1"/>
<evidence type="ECO:0000313" key="2">
    <source>
        <dbReference type="Proteomes" id="UP001055439"/>
    </source>
</evidence>
<evidence type="ECO:0000313" key="1">
    <source>
        <dbReference type="EMBL" id="URD92097.1"/>
    </source>
</evidence>